<dbReference type="EMBL" id="MPUH01000421">
    <property type="protein sequence ID" value="OMJ80493.1"/>
    <property type="molecule type" value="Genomic_DNA"/>
</dbReference>
<keyword evidence="3 5" id="KW-1133">Transmembrane helix</keyword>
<feature type="transmembrane region" description="Helical" evidence="5">
    <location>
        <begin position="108"/>
        <end position="131"/>
    </location>
</feature>
<feature type="transmembrane region" description="Helical" evidence="5">
    <location>
        <begin position="309"/>
        <end position="329"/>
    </location>
</feature>
<keyword evidence="4 5" id="KW-0472">Membrane</keyword>
<feature type="transmembrane region" description="Helical" evidence="5">
    <location>
        <begin position="245"/>
        <end position="265"/>
    </location>
</feature>
<accession>A0A1R2BUK8</accession>
<name>A0A1R2BUK8_9CILI</name>
<dbReference type="Proteomes" id="UP000187209">
    <property type="component" value="Unassembled WGS sequence"/>
</dbReference>
<evidence type="ECO:0000313" key="7">
    <source>
        <dbReference type="Proteomes" id="UP000187209"/>
    </source>
</evidence>
<comment type="subcellular location">
    <subcellularLocation>
        <location evidence="1">Membrane</location>
        <topology evidence="1">Multi-pass membrane protein</topology>
    </subcellularLocation>
</comment>
<feature type="transmembrane region" description="Helical" evidence="5">
    <location>
        <begin position="24"/>
        <end position="41"/>
    </location>
</feature>
<dbReference type="InterPro" id="IPR049680">
    <property type="entry name" value="FLVCR1-2_SLC49-like"/>
</dbReference>
<feature type="transmembrane region" description="Helical" evidence="5">
    <location>
        <begin position="182"/>
        <end position="199"/>
    </location>
</feature>
<dbReference type="InterPro" id="IPR036259">
    <property type="entry name" value="MFS_trans_sf"/>
</dbReference>
<feature type="transmembrane region" description="Helical" evidence="5">
    <location>
        <begin position="335"/>
        <end position="355"/>
    </location>
</feature>
<dbReference type="GO" id="GO:0016020">
    <property type="term" value="C:membrane"/>
    <property type="evidence" value="ECO:0007669"/>
    <property type="project" value="UniProtKB-SubCell"/>
</dbReference>
<feature type="transmembrane region" description="Helical" evidence="5">
    <location>
        <begin position="48"/>
        <end position="68"/>
    </location>
</feature>
<keyword evidence="2 5" id="KW-0812">Transmembrane</keyword>
<dbReference type="SUPFAM" id="SSF103473">
    <property type="entry name" value="MFS general substrate transporter"/>
    <property type="match status" value="1"/>
</dbReference>
<dbReference type="PANTHER" id="PTHR10924">
    <property type="entry name" value="MAJOR FACILITATOR SUPERFAMILY PROTEIN-RELATED"/>
    <property type="match status" value="1"/>
</dbReference>
<reference evidence="6 7" key="1">
    <citation type="submission" date="2016-11" db="EMBL/GenBank/DDBJ databases">
        <title>The macronuclear genome of Stentor coeruleus: a giant cell with tiny introns.</title>
        <authorList>
            <person name="Slabodnick M."/>
            <person name="Ruby J.G."/>
            <person name="Reiff S.B."/>
            <person name="Swart E.C."/>
            <person name="Gosai S."/>
            <person name="Prabakaran S."/>
            <person name="Witkowska E."/>
            <person name="Larue G.E."/>
            <person name="Fisher S."/>
            <person name="Freeman R.M."/>
            <person name="Gunawardena J."/>
            <person name="Chu W."/>
            <person name="Stover N.A."/>
            <person name="Gregory B.D."/>
            <person name="Nowacki M."/>
            <person name="Derisi J."/>
            <person name="Roy S.W."/>
            <person name="Marshall W.F."/>
            <person name="Sood P."/>
        </authorList>
    </citation>
    <scope>NUCLEOTIDE SEQUENCE [LARGE SCALE GENOMIC DNA]</scope>
    <source>
        <strain evidence="6">WM001</strain>
    </source>
</reference>
<evidence type="ECO:0000313" key="6">
    <source>
        <dbReference type="EMBL" id="OMJ80493.1"/>
    </source>
</evidence>
<protein>
    <recommendedName>
        <fullName evidence="8">Major facilitator superfamily (MFS) profile domain-containing protein</fullName>
    </recommendedName>
</protein>
<sequence>MHYFSVFPDIFEIATDSSEFTKNILYALYPVLYIISGPISYRFIWMSFYWSNWVAWLLLIMSLWLKYFNMYDWTEASGHTIIVLISGLIIPGSGVLSVKYFPAHQQLLALILSSLGHPLGICLAMSLKSFITDKNMILTEAFLTSVIGVLFLMFTERDKHTRDGYKSFFESWKTIFENQQRCVLYIATSAQIGIIYFILANFQIIEKRAGYSDTELDVMQAIFGVCGYLGSLFMLFTFKKSQHFAMILRVALVISTLSLFMWAFLFKTKSINIILSICTSVTLLSSLPMTLLALYNTHPAIHHPFSMNLAYFTYPIVLILLMGACHAFENYVELTGLWICALAELLIVTSFIAVYEPDNYRKVNN</sequence>
<evidence type="ECO:0000256" key="4">
    <source>
        <dbReference type="ARBA" id="ARBA00023136"/>
    </source>
</evidence>
<proteinExistence type="predicted"/>
<evidence type="ECO:0000256" key="2">
    <source>
        <dbReference type="ARBA" id="ARBA00022692"/>
    </source>
</evidence>
<gene>
    <name evidence="6" type="ORF">SteCoe_19243</name>
</gene>
<evidence type="ECO:0000256" key="5">
    <source>
        <dbReference type="SAM" id="Phobius"/>
    </source>
</evidence>
<dbReference type="AlphaFoldDB" id="A0A1R2BUK8"/>
<organism evidence="6 7">
    <name type="scientific">Stentor coeruleus</name>
    <dbReference type="NCBI Taxonomy" id="5963"/>
    <lineage>
        <taxon>Eukaryota</taxon>
        <taxon>Sar</taxon>
        <taxon>Alveolata</taxon>
        <taxon>Ciliophora</taxon>
        <taxon>Postciliodesmatophora</taxon>
        <taxon>Heterotrichea</taxon>
        <taxon>Heterotrichida</taxon>
        <taxon>Stentoridae</taxon>
        <taxon>Stentor</taxon>
    </lineage>
</organism>
<dbReference type="PANTHER" id="PTHR10924:SF6">
    <property type="entry name" value="SOLUTE CARRIER FAMILY 49 MEMBER A3"/>
    <property type="match status" value="1"/>
</dbReference>
<feature type="transmembrane region" description="Helical" evidence="5">
    <location>
        <begin position="137"/>
        <end position="155"/>
    </location>
</feature>
<feature type="transmembrane region" description="Helical" evidence="5">
    <location>
        <begin position="271"/>
        <end position="297"/>
    </location>
</feature>
<comment type="caution">
    <text evidence="6">The sequence shown here is derived from an EMBL/GenBank/DDBJ whole genome shotgun (WGS) entry which is preliminary data.</text>
</comment>
<evidence type="ECO:0008006" key="8">
    <source>
        <dbReference type="Google" id="ProtNLM"/>
    </source>
</evidence>
<evidence type="ECO:0000256" key="1">
    <source>
        <dbReference type="ARBA" id="ARBA00004141"/>
    </source>
</evidence>
<keyword evidence="7" id="KW-1185">Reference proteome</keyword>
<evidence type="ECO:0000256" key="3">
    <source>
        <dbReference type="ARBA" id="ARBA00022989"/>
    </source>
</evidence>
<feature type="transmembrane region" description="Helical" evidence="5">
    <location>
        <begin position="80"/>
        <end position="101"/>
    </location>
</feature>